<evidence type="ECO:0000313" key="4">
    <source>
        <dbReference type="Proteomes" id="UP000293852"/>
    </source>
</evidence>
<dbReference type="EMBL" id="SGWX01000001">
    <property type="protein sequence ID" value="RZS60223.1"/>
    <property type="molecule type" value="Genomic_DNA"/>
</dbReference>
<evidence type="ECO:0008006" key="5">
    <source>
        <dbReference type="Google" id="ProtNLM"/>
    </source>
</evidence>
<dbReference type="AlphaFoldDB" id="A0A4Q7M039"/>
<feature type="compositionally biased region" description="Gly residues" evidence="1">
    <location>
        <begin position="184"/>
        <end position="196"/>
    </location>
</feature>
<feature type="signal peptide" evidence="2">
    <location>
        <begin position="1"/>
        <end position="33"/>
    </location>
</feature>
<dbReference type="InterPro" id="IPR007410">
    <property type="entry name" value="LpqE-like"/>
</dbReference>
<name>A0A4Q7M039_9MICO</name>
<protein>
    <recommendedName>
        <fullName evidence="5">Copper(I)-binding protein</fullName>
    </recommendedName>
</protein>
<dbReference type="Proteomes" id="UP000293852">
    <property type="component" value="Unassembled WGS sequence"/>
</dbReference>
<gene>
    <name evidence="3" type="ORF">EV386_0475</name>
</gene>
<evidence type="ECO:0000313" key="3">
    <source>
        <dbReference type="EMBL" id="RZS60223.1"/>
    </source>
</evidence>
<evidence type="ECO:0000256" key="1">
    <source>
        <dbReference type="SAM" id="MobiDB-lite"/>
    </source>
</evidence>
<dbReference type="PANTHER" id="PTHR36302:SF1">
    <property type="entry name" value="COPPER CHAPERONE PCU(A)C"/>
    <property type="match status" value="1"/>
</dbReference>
<evidence type="ECO:0000256" key="2">
    <source>
        <dbReference type="SAM" id="SignalP"/>
    </source>
</evidence>
<dbReference type="RefSeq" id="WP_130411971.1">
    <property type="nucleotide sequence ID" value="NZ_SGWX01000001.1"/>
</dbReference>
<accession>A0A4Q7M039</accession>
<sequence length="196" mass="19177">MIATTTRRAATGALTLAAATALLLGGCATDDGAAADTPTGGATPATAAADALTVTDPWVKAADDGMTAAFAVLENTGDADVTVVSASTPASPDVQLHETVEDASGQMAMRERDGGFVVPAGGSLELAPGGDHLMLMGLAAPIEAGDEVTLTLTLDDGSTLDVTAVAKDYSGAQENYQGGEDGDSGGMGDMSGDGQG</sequence>
<dbReference type="SUPFAM" id="SSF110087">
    <property type="entry name" value="DR1885-like metal-binding protein"/>
    <property type="match status" value="1"/>
</dbReference>
<keyword evidence="2" id="KW-0732">Signal</keyword>
<proteinExistence type="predicted"/>
<dbReference type="Gene3D" id="2.60.40.1890">
    <property type="entry name" value="PCu(A)C copper chaperone"/>
    <property type="match status" value="1"/>
</dbReference>
<feature type="region of interest" description="Disordered" evidence="1">
    <location>
        <begin position="170"/>
        <end position="196"/>
    </location>
</feature>
<feature type="chain" id="PRO_5020509714" description="Copper(I)-binding protein" evidence="2">
    <location>
        <begin position="34"/>
        <end position="196"/>
    </location>
</feature>
<dbReference type="Pfam" id="PF04314">
    <property type="entry name" value="PCuAC"/>
    <property type="match status" value="1"/>
</dbReference>
<dbReference type="PROSITE" id="PS51257">
    <property type="entry name" value="PROKAR_LIPOPROTEIN"/>
    <property type="match status" value="1"/>
</dbReference>
<organism evidence="3 4">
    <name type="scientific">Xylanimonas ulmi</name>
    <dbReference type="NCBI Taxonomy" id="228973"/>
    <lineage>
        <taxon>Bacteria</taxon>
        <taxon>Bacillati</taxon>
        <taxon>Actinomycetota</taxon>
        <taxon>Actinomycetes</taxon>
        <taxon>Micrococcales</taxon>
        <taxon>Promicromonosporaceae</taxon>
        <taxon>Xylanimonas</taxon>
    </lineage>
</organism>
<dbReference type="OrthoDB" id="9796962at2"/>
<dbReference type="PANTHER" id="PTHR36302">
    <property type="entry name" value="BLR7088 PROTEIN"/>
    <property type="match status" value="1"/>
</dbReference>
<comment type="caution">
    <text evidence="3">The sequence shown here is derived from an EMBL/GenBank/DDBJ whole genome shotgun (WGS) entry which is preliminary data.</text>
</comment>
<reference evidence="3 4" key="1">
    <citation type="submission" date="2019-02" db="EMBL/GenBank/DDBJ databases">
        <title>Sequencing the genomes of 1000 actinobacteria strains.</title>
        <authorList>
            <person name="Klenk H.-P."/>
        </authorList>
    </citation>
    <scope>NUCLEOTIDE SEQUENCE [LARGE SCALE GENOMIC DNA]</scope>
    <source>
        <strain evidence="3 4">DSM 16932</strain>
    </source>
</reference>
<dbReference type="InterPro" id="IPR036182">
    <property type="entry name" value="PCuAC_sf"/>
</dbReference>
<dbReference type="InterPro" id="IPR058248">
    <property type="entry name" value="Lxx211020-like"/>
</dbReference>
<keyword evidence="4" id="KW-1185">Reference proteome</keyword>